<name>A0A6J5LMS2_9CAUD</name>
<dbReference type="EMBL" id="LR796304">
    <property type="protein sequence ID" value="CAB4135695.1"/>
    <property type="molecule type" value="Genomic_DNA"/>
</dbReference>
<gene>
    <name evidence="1" type="ORF">UFOVP286_10</name>
</gene>
<evidence type="ECO:0000313" key="1">
    <source>
        <dbReference type="EMBL" id="CAB4135695.1"/>
    </source>
</evidence>
<protein>
    <submittedName>
        <fullName evidence="1">Uncharacterized protein</fullName>
    </submittedName>
</protein>
<accession>A0A6J5LMS2</accession>
<reference evidence="1" key="1">
    <citation type="submission" date="2020-04" db="EMBL/GenBank/DDBJ databases">
        <authorList>
            <person name="Chiriac C."/>
            <person name="Salcher M."/>
            <person name="Ghai R."/>
            <person name="Kavagutti S V."/>
        </authorList>
    </citation>
    <scope>NUCLEOTIDE SEQUENCE</scope>
</reference>
<sequence>MKLEQIILRINTDKKFRKEFLKSFLLKNNGRAKLAKQFNLKQEYVRLALIYLKGKEDLKLSDKMTLVYQEYLKLRDKMTITEIANYLKKDFSTIRACHWYSVGQSMNFSKIYE</sequence>
<organism evidence="1">
    <name type="scientific">uncultured Caudovirales phage</name>
    <dbReference type="NCBI Taxonomy" id="2100421"/>
    <lineage>
        <taxon>Viruses</taxon>
        <taxon>Duplodnaviria</taxon>
        <taxon>Heunggongvirae</taxon>
        <taxon>Uroviricota</taxon>
        <taxon>Caudoviricetes</taxon>
        <taxon>Peduoviridae</taxon>
        <taxon>Maltschvirus</taxon>
        <taxon>Maltschvirus maltsch</taxon>
    </lineage>
</organism>
<proteinExistence type="predicted"/>